<dbReference type="Gene3D" id="1.20.1250.20">
    <property type="entry name" value="MFS general substrate transporter like domains"/>
    <property type="match status" value="1"/>
</dbReference>
<keyword evidence="10" id="KW-1185">Reference proteome</keyword>
<name>A0ABN5LK57_9STRE</name>
<dbReference type="InterPro" id="IPR036259">
    <property type="entry name" value="MFS_trans_sf"/>
</dbReference>
<dbReference type="SUPFAM" id="SSF103473">
    <property type="entry name" value="MFS general substrate transporter"/>
    <property type="match status" value="1"/>
</dbReference>
<feature type="transmembrane region" description="Helical" evidence="7">
    <location>
        <begin position="105"/>
        <end position="126"/>
    </location>
</feature>
<feature type="transmembrane region" description="Helical" evidence="7">
    <location>
        <begin position="164"/>
        <end position="184"/>
    </location>
</feature>
<feature type="transmembrane region" description="Helical" evidence="7">
    <location>
        <begin position="224"/>
        <end position="244"/>
    </location>
</feature>
<protein>
    <submittedName>
        <fullName evidence="9">MFS transporter</fullName>
    </submittedName>
</protein>
<keyword evidence="5 7" id="KW-1133">Transmembrane helix</keyword>
<dbReference type="CDD" id="cd17321">
    <property type="entry name" value="MFS_MMR_MDR_like"/>
    <property type="match status" value="1"/>
</dbReference>
<keyword evidence="2" id="KW-0813">Transport</keyword>
<dbReference type="Pfam" id="PF07690">
    <property type="entry name" value="MFS_1"/>
    <property type="match status" value="1"/>
</dbReference>
<dbReference type="InterPro" id="IPR011701">
    <property type="entry name" value="MFS"/>
</dbReference>
<evidence type="ECO:0000256" key="6">
    <source>
        <dbReference type="ARBA" id="ARBA00023136"/>
    </source>
</evidence>
<evidence type="ECO:0000313" key="10">
    <source>
        <dbReference type="Proteomes" id="UP000245369"/>
    </source>
</evidence>
<proteinExistence type="predicted"/>
<evidence type="ECO:0000256" key="7">
    <source>
        <dbReference type="SAM" id="Phobius"/>
    </source>
</evidence>
<dbReference type="RefSeq" id="WP_028798450.1">
    <property type="nucleotide sequence ID" value="NZ_CP029490.1"/>
</dbReference>
<keyword evidence="4 7" id="KW-0812">Transmembrane</keyword>
<feature type="transmembrane region" description="Helical" evidence="7">
    <location>
        <begin position="138"/>
        <end position="158"/>
    </location>
</feature>
<evidence type="ECO:0000256" key="4">
    <source>
        <dbReference type="ARBA" id="ARBA00022692"/>
    </source>
</evidence>
<keyword evidence="6 7" id="KW-0472">Membrane</keyword>
<accession>A0ABN5LK57</accession>
<dbReference type="InterPro" id="IPR020846">
    <property type="entry name" value="MFS_dom"/>
</dbReference>
<feature type="transmembrane region" description="Helical" evidence="7">
    <location>
        <begin position="196"/>
        <end position="218"/>
    </location>
</feature>
<comment type="subcellular location">
    <subcellularLocation>
        <location evidence="1">Cell membrane</location>
        <topology evidence="1">Multi-pass membrane protein</topology>
    </subcellularLocation>
</comment>
<feature type="transmembrane region" description="Helical" evidence="7">
    <location>
        <begin position="7"/>
        <end position="32"/>
    </location>
</feature>
<dbReference type="PRINTS" id="PR01036">
    <property type="entry name" value="TCRTETB"/>
</dbReference>
<reference evidence="9 10" key="1">
    <citation type="submission" date="2018-05" db="EMBL/GenBank/DDBJ databases">
        <title>Complete genome sequences of Streptococcus sobrinus.</title>
        <authorList>
            <person name="Sales M."/>
            <person name="Jensen P.A."/>
        </authorList>
    </citation>
    <scope>NUCLEOTIDE SEQUENCE [LARGE SCALE GENOMIC DNA]</scope>
    <source>
        <strain evidence="9 10">SL1</strain>
    </source>
</reference>
<dbReference type="Proteomes" id="UP000245369">
    <property type="component" value="Chromosome"/>
</dbReference>
<evidence type="ECO:0000256" key="2">
    <source>
        <dbReference type="ARBA" id="ARBA00022448"/>
    </source>
</evidence>
<organism evidence="9 10">
    <name type="scientific">Streptococcus sobrinus</name>
    <dbReference type="NCBI Taxonomy" id="1310"/>
    <lineage>
        <taxon>Bacteria</taxon>
        <taxon>Bacillati</taxon>
        <taxon>Bacillota</taxon>
        <taxon>Bacilli</taxon>
        <taxon>Lactobacillales</taxon>
        <taxon>Streptococcaceae</taxon>
        <taxon>Streptococcus</taxon>
    </lineage>
</organism>
<evidence type="ECO:0000256" key="1">
    <source>
        <dbReference type="ARBA" id="ARBA00004651"/>
    </source>
</evidence>
<feature type="domain" description="Major facilitator superfamily (MFS) profile" evidence="8">
    <location>
        <begin position="10"/>
        <end position="447"/>
    </location>
</feature>
<dbReference type="PANTHER" id="PTHR42718:SF46">
    <property type="entry name" value="BLR6921 PROTEIN"/>
    <property type="match status" value="1"/>
</dbReference>
<feature type="transmembrane region" description="Helical" evidence="7">
    <location>
        <begin position="330"/>
        <end position="348"/>
    </location>
</feature>
<sequence length="448" mass="48200">MKSNRKNYYVTTIAGLGMLLSTLDTGIINVALSYLKVHFQTTTNIAATAITGYSLALSICILPIGVLSDRIGKLKISYFGFALFGLSSLFCGLAASMPWLVFWRIFQGIGAAALQATSAALITTLVSEEQKNSAISILGVMIGLGPVLGPSLGGLLLSLNLWQFIFWINLPFALIALVCNHYLIKKVSENKVKVKIDWAGSIINAFALVSLLLGLTLLSKSNNMTISLGLILLSLLIGLVFYRYELHRDNALVAVKSLKENHRLISYLFQTIAFGFASAMVFLLPPFIFEQVYGLSAGLTGLLVLGAPAGLVIFSRVSGKLNDGHKNQRYSLLGLIIIVLALAFLAVFNQNWNYLLLTLGLFIYGIGGGYFQPANIASIMKASSLEMQGNAGALQRMVQNVAISTGSALGSTCLNHWSGNIILASRVGWLITLVVVLLSLISLGKSNK</sequence>
<feature type="transmembrane region" description="Helical" evidence="7">
    <location>
        <begin position="264"/>
        <end position="289"/>
    </location>
</feature>
<dbReference type="PROSITE" id="PS50850">
    <property type="entry name" value="MFS"/>
    <property type="match status" value="1"/>
</dbReference>
<dbReference type="EMBL" id="CP029490">
    <property type="protein sequence ID" value="AWN21410.1"/>
    <property type="molecule type" value="Genomic_DNA"/>
</dbReference>
<evidence type="ECO:0000259" key="8">
    <source>
        <dbReference type="PROSITE" id="PS50850"/>
    </source>
</evidence>
<dbReference type="GeneID" id="93924574"/>
<evidence type="ECO:0000256" key="5">
    <source>
        <dbReference type="ARBA" id="ARBA00022989"/>
    </source>
</evidence>
<feature type="transmembrane region" description="Helical" evidence="7">
    <location>
        <begin position="295"/>
        <end position="318"/>
    </location>
</feature>
<evidence type="ECO:0000256" key="3">
    <source>
        <dbReference type="ARBA" id="ARBA00022475"/>
    </source>
</evidence>
<feature type="transmembrane region" description="Helical" evidence="7">
    <location>
        <begin position="78"/>
        <end position="99"/>
    </location>
</feature>
<dbReference type="Gene3D" id="1.20.1720.10">
    <property type="entry name" value="Multidrug resistance protein D"/>
    <property type="match status" value="1"/>
</dbReference>
<feature type="transmembrane region" description="Helical" evidence="7">
    <location>
        <begin position="44"/>
        <end position="66"/>
    </location>
</feature>
<dbReference type="PANTHER" id="PTHR42718">
    <property type="entry name" value="MAJOR FACILITATOR SUPERFAMILY MULTIDRUG TRANSPORTER MFSC"/>
    <property type="match status" value="1"/>
</dbReference>
<feature type="transmembrane region" description="Helical" evidence="7">
    <location>
        <begin position="427"/>
        <end position="444"/>
    </location>
</feature>
<keyword evidence="3" id="KW-1003">Cell membrane</keyword>
<gene>
    <name evidence="9" type="ORF">DK182_08655</name>
</gene>
<feature type="transmembrane region" description="Helical" evidence="7">
    <location>
        <begin position="354"/>
        <end position="371"/>
    </location>
</feature>
<evidence type="ECO:0000313" key="9">
    <source>
        <dbReference type="EMBL" id="AWN21410.1"/>
    </source>
</evidence>